<dbReference type="InterPro" id="IPR011701">
    <property type="entry name" value="MFS"/>
</dbReference>
<feature type="transmembrane region" description="Helical" evidence="2">
    <location>
        <begin position="684"/>
        <end position="703"/>
    </location>
</feature>
<feature type="compositionally biased region" description="Basic and acidic residues" evidence="1">
    <location>
        <begin position="311"/>
        <end position="325"/>
    </location>
</feature>
<keyword evidence="2" id="KW-1133">Transmembrane helix</keyword>
<dbReference type="SUPFAM" id="SSF103473">
    <property type="entry name" value="MFS general substrate transporter"/>
    <property type="match status" value="1"/>
</dbReference>
<gene>
    <name evidence="5" type="primary">LOC408646</name>
</gene>
<dbReference type="OrthoDB" id="6499973at2759"/>
<dbReference type="Gene3D" id="1.20.1250.20">
    <property type="entry name" value="MFS general substrate transporter like domains"/>
    <property type="match status" value="1"/>
</dbReference>
<reference evidence="4" key="3">
    <citation type="submission" date="2025-05" db="UniProtKB">
        <authorList>
            <consortium name="RefSeq"/>
        </authorList>
    </citation>
    <scope>NUCLEOTIDE SEQUENCE [LARGE SCALE GENOMIC DNA]</scope>
    <source>
        <strain evidence="4">DH4</strain>
    </source>
</reference>
<accession>A0A7M7IE42</accession>
<keyword evidence="2" id="KW-0812">Transmembrane</keyword>
<sequence>MDVGAGGSSRNGGDTYRRIRRDSYSAAMINETEIEDVKSEEMTATKCQQPTPRRKQSKSPDDNLDQCETWSVESCAFAKRDLTRTSSIDTTRSWNESVEVPVEIFLSHPELWTRFGANKCFPTMKPSDGWQWLCQCRCSQCHYHRRKISTCSSRDHAFLGYKRKDSGHSVSTCQSILPPSSGRNSVASLLHEIKEDLAGPRRGTMDEEEEVTRRRHSDQTQCGSKIGRVDSRRFSEQTLARVVEGVVGRGREESRAFRTRSAEDRERSRRASERGWCESSLENGEPLTERLMEGKVVEKGERRREKRRRERKEESSRESSTERRRSSVNITPKMMRRRFSEQLILEGGLGSVQDYEDLVEGAGEGAEEESFTAANARKRITLRRHYYPEGGWGRAIVSAAILVQLICHGVQLGSGVLLDPMAERFPRDASHTGWLGAMSTGVALLVSPVTIAFCRRKSTRLTAVLGGLVTALGCLFTSFASQFHQLFISYGTVVGIGVGMTRDCSTLMVAQYFKRRRELVEIFIVSGSGLGIAVMSAFIKGMISKIGWRLGLQAVTGVVFLTFILGTFYRSASLYHPQRRAILHLKNQKRKIKDKNKTDDGPPFFDFSTLKSKTVRILLVSTGISAFGINTPIFYLAHQAEEEGLGDTVILLQAYLGLAWTLGCVAFGLLVVHRSVECRIARQYLTQAAVFVCGLCILALTAVQGNYHGYVLFAWIYGIFCGGYHYSLKMYTYERVRARNFARTWGFVQCSQAIPIAIGVPISGYMNISCGGKAGYYFSSTCVLVGSFTLFFIDLHRRNLSRHKHVRSNGTKHLCVSDTCPQRRKLSFSQEPDNDGPHVAAAGAAAAALVLGAEIAPNQGEYVDGLAPEKPELTCISEEGIADMDLPDNMLEDLDYIGDCITSCNKVENYLMLSEFENNLIAEIPIITDRRGRRWSLARSKGGQSNLDRPSAPQPQNEETNEAKPKWHAAPNVPPNNRVITVIDEAST</sequence>
<proteinExistence type="predicted"/>
<protein>
    <submittedName>
        <fullName evidence="5">Uncharacterized protein LOC408646 isoform X1</fullName>
    </submittedName>
</protein>
<name>A0A7M7IE42_APIME</name>
<feature type="transmembrane region" description="Helical" evidence="2">
    <location>
        <begin position="392"/>
        <end position="413"/>
    </location>
</feature>
<dbReference type="InterPro" id="IPR036259">
    <property type="entry name" value="MFS_trans_sf"/>
</dbReference>
<dbReference type="PANTHER" id="PTHR11360:SF251">
    <property type="entry name" value="MAJOR FACILITATOR SUPERFAMILY (MFS) PROFILE DOMAIN-CONTAINING PROTEIN"/>
    <property type="match status" value="1"/>
</dbReference>
<feature type="region of interest" description="Disordered" evidence="1">
    <location>
        <begin position="200"/>
        <end position="223"/>
    </location>
</feature>
<feature type="transmembrane region" description="Helical" evidence="2">
    <location>
        <begin position="522"/>
        <end position="544"/>
    </location>
</feature>
<evidence type="ECO:0000313" key="3">
    <source>
        <dbReference type="EnsemblMetazoa" id="XP_016766376"/>
    </source>
</evidence>
<evidence type="ECO:0000256" key="1">
    <source>
        <dbReference type="SAM" id="MobiDB-lite"/>
    </source>
</evidence>
<feature type="transmembrane region" description="Helical" evidence="2">
    <location>
        <begin position="550"/>
        <end position="569"/>
    </location>
</feature>
<reference evidence="5" key="2">
    <citation type="submission" date="2025-04" db="UniProtKB">
        <authorList>
            <consortium name="RefSeq"/>
        </authorList>
    </citation>
    <scope>IDENTIFICATION</scope>
    <source>
        <strain evidence="5">DH4</strain>
        <tissue evidence="5">Whole body</tissue>
    </source>
</reference>
<accession>A0A8B7KIF5</accession>
<reference evidence="3" key="1">
    <citation type="submission" date="2021-01" db="UniProtKB">
        <authorList>
            <consortium name="EnsemblMetazoa"/>
        </authorList>
    </citation>
    <scope>IDENTIFICATION</scope>
    <source>
        <strain evidence="3">DH4</strain>
    </source>
</reference>
<evidence type="ECO:0000313" key="4">
    <source>
        <dbReference type="Proteomes" id="UP000005203"/>
    </source>
</evidence>
<feature type="transmembrane region" description="Helical" evidence="2">
    <location>
        <begin position="709"/>
        <end position="726"/>
    </location>
</feature>
<feature type="compositionally biased region" description="Basic and acidic residues" evidence="1">
    <location>
        <begin position="287"/>
        <end position="303"/>
    </location>
</feature>
<dbReference type="RefSeq" id="XP_016766376.2">
    <property type="nucleotide sequence ID" value="XM_016910887.2"/>
</dbReference>
<organism evidence="3">
    <name type="scientific">Apis mellifera</name>
    <name type="common">Honeybee</name>
    <dbReference type="NCBI Taxonomy" id="7460"/>
    <lineage>
        <taxon>Eukaryota</taxon>
        <taxon>Metazoa</taxon>
        <taxon>Ecdysozoa</taxon>
        <taxon>Arthropoda</taxon>
        <taxon>Hexapoda</taxon>
        <taxon>Insecta</taxon>
        <taxon>Pterygota</taxon>
        <taxon>Neoptera</taxon>
        <taxon>Endopterygota</taxon>
        <taxon>Hymenoptera</taxon>
        <taxon>Apocrita</taxon>
        <taxon>Aculeata</taxon>
        <taxon>Apoidea</taxon>
        <taxon>Anthophila</taxon>
        <taxon>Apidae</taxon>
        <taxon>Apis</taxon>
    </lineage>
</organism>
<keyword evidence="2" id="KW-0472">Membrane</keyword>
<feature type="region of interest" description="Disordered" evidence="1">
    <location>
        <begin position="248"/>
        <end position="329"/>
    </location>
</feature>
<feature type="transmembrane region" description="Helical" evidence="2">
    <location>
        <begin position="774"/>
        <end position="795"/>
    </location>
</feature>
<dbReference type="GO" id="GO:0022857">
    <property type="term" value="F:transmembrane transporter activity"/>
    <property type="evidence" value="ECO:0007669"/>
    <property type="project" value="InterPro"/>
</dbReference>
<dbReference type="EnsemblMetazoa" id="XM_016910887">
    <property type="protein sequence ID" value="XP_016766376"/>
    <property type="gene ID" value="LOC408646"/>
</dbReference>
<dbReference type="CDD" id="cd17352">
    <property type="entry name" value="MFS_MCT_SLC16"/>
    <property type="match status" value="1"/>
</dbReference>
<dbReference type="InterPro" id="IPR050327">
    <property type="entry name" value="Proton-linked_MCT"/>
</dbReference>
<keyword evidence="4" id="KW-1185">Reference proteome</keyword>
<evidence type="ECO:0000313" key="5">
    <source>
        <dbReference type="RefSeq" id="XP_016766376.2"/>
    </source>
</evidence>
<dbReference type="GeneID" id="408646"/>
<feature type="transmembrane region" description="Helical" evidence="2">
    <location>
        <begin position="433"/>
        <end position="454"/>
    </location>
</feature>
<dbReference type="Proteomes" id="UP000005203">
    <property type="component" value="Linkage group LG1"/>
</dbReference>
<feature type="transmembrane region" description="Helical" evidence="2">
    <location>
        <begin position="487"/>
        <end position="510"/>
    </location>
</feature>
<evidence type="ECO:0000256" key="2">
    <source>
        <dbReference type="SAM" id="Phobius"/>
    </source>
</evidence>
<feature type="transmembrane region" description="Helical" evidence="2">
    <location>
        <begin position="461"/>
        <end position="481"/>
    </location>
</feature>
<feature type="region of interest" description="Disordered" evidence="1">
    <location>
        <begin position="937"/>
        <end position="988"/>
    </location>
</feature>
<dbReference type="AlphaFoldDB" id="A0A7M7IE42"/>
<feature type="transmembrane region" description="Helical" evidence="2">
    <location>
        <begin position="617"/>
        <end position="637"/>
    </location>
</feature>
<dbReference type="PANTHER" id="PTHR11360">
    <property type="entry name" value="MONOCARBOXYLATE TRANSPORTER"/>
    <property type="match status" value="1"/>
</dbReference>
<feature type="region of interest" description="Disordered" evidence="1">
    <location>
        <begin position="35"/>
        <end position="65"/>
    </location>
</feature>
<feature type="compositionally biased region" description="Basic and acidic residues" evidence="1">
    <location>
        <begin position="249"/>
        <end position="276"/>
    </location>
</feature>
<feature type="transmembrane region" description="Helical" evidence="2">
    <location>
        <begin position="747"/>
        <end position="768"/>
    </location>
</feature>
<feature type="transmembrane region" description="Helical" evidence="2">
    <location>
        <begin position="649"/>
        <end position="672"/>
    </location>
</feature>
<feature type="region of interest" description="Disordered" evidence="1">
    <location>
        <begin position="1"/>
        <end position="22"/>
    </location>
</feature>
<feature type="compositionally biased region" description="Gly residues" evidence="1">
    <location>
        <begin position="1"/>
        <end position="10"/>
    </location>
</feature>
<feature type="compositionally biased region" description="Polar residues" evidence="1">
    <location>
        <begin position="942"/>
        <end position="958"/>
    </location>
</feature>
<dbReference type="Pfam" id="PF07690">
    <property type="entry name" value="MFS_1"/>
    <property type="match status" value="1"/>
</dbReference>